<dbReference type="Gene3D" id="3.40.50.300">
    <property type="entry name" value="P-loop containing nucleotide triphosphate hydrolases"/>
    <property type="match status" value="1"/>
</dbReference>
<dbReference type="SUPFAM" id="SSF56731">
    <property type="entry name" value="DNA primase core"/>
    <property type="match status" value="1"/>
</dbReference>
<keyword evidence="7" id="KW-1185">Reference proteome</keyword>
<keyword evidence="3" id="KW-0862">Zinc</keyword>
<keyword evidence="2" id="KW-0863">Zinc-finger</keyword>
<keyword evidence="1" id="KW-0479">Metal-binding</keyword>
<accession>A0ABU5HAE2</accession>
<dbReference type="SUPFAM" id="SSF52540">
    <property type="entry name" value="P-loop containing nucleoside triphosphate hydrolases"/>
    <property type="match status" value="1"/>
</dbReference>
<dbReference type="Proteomes" id="UP001291309">
    <property type="component" value="Unassembled WGS sequence"/>
</dbReference>
<comment type="caution">
    <text evidence="6">The sequence shown here is derived from an EMBL/GenBank/DDBJ whole genome shotgun (WGS) entry which is preliminary data.</text>
</comment>
<gene>
    <name evidence="6" type="ORF">SYV04_25780</name>
</gene>
<feature type="region of interest" description="Disordered" evidence="4">
    <location>
        <begin position="117"/>
        <end position="159"/>
    </location>
</feature>
<organism evidence="6 7">
    <name type="scientific">Hyalangium rubrum</name>
    <dbReference type="NCBI Taxonomy" id="3103134"/>
    <lineage>
        <taxon>Bacteria</taxon>
        <taxon>Pseudomonadati</taxon>
        <taxon>Myxococcota</taxon>
        <taxon>Myxococcia</taxon>
        <taxon>Myxococcales</taxon>
        <taxon>Cystobacterineae</taxon>
        <taxon>Archangiaceae</taxon>
        <taxon>Hyalangium</taxon>
    </lineage>
</organism>
<dbReference type="InterPro" id="IPR036977">
    <property type="entry name" value="DNA_primase_Znf_CHC2"/>
</dbReference>
<dbReference type="Pfam" id="PF13481">
    <property type="entry name" value="AAA_25"/>
    <property type="match status" value="1"/>
</dbReference>
<dbReference type="Gene3D" id="3.40.1360.10">
    <property type="match status" value="1"/>
</dbReference>
<evidence type="ECO:0000313" key="7">
    <source>
        <dbReference type="Proteomes" id="UP001291309"/>
    </source>
</evidence>
<evidence type="ECO:0000259" key="5">
    <source>
        <dbReference type="SMART" id="SM00400"/>
    </source>
</evidence>
<name>A0ABU5HAE2_9BACT</name>
<dbReference type="Pfam" id="PF13155">
    <property type="entry name" value="Toprim_2"/>
    <property type="match status" value="1"/>
</dbReference>
<dbReference type="InterPro" id="IPR002694">
    <property type="entry name" value="Znf_CHC2"/>
</dbReference>
<dbReference type="PANTHER" id="PTHR30313:SF2">
    <property type="entry name" value="DNA PRIMASE"/>
    <property type="match status" value="1"/>
</dbReference>
<dbReference type="Pfam" id="PF01807">
    <property type="entry name" value="Zn_ribbon_DnaG"/>
    <property type="match status" value="1"/>
</dbReference>
<dbReference type="EMBL" id="JAXIVS010000009">
    <property type="protein sequence ID" value="MDY7229829.1"/>
    <property type="molecule type" value="Genomic_DNA"/>
</dbReference>
<evidence type="ECO:0000256" key="4">
    <source>
        <dbReference type="SAM" id="MobiDB-lite"/>
    </source>
</evidence>
<evidence type="ECO:0000256" key="3">
    <source>
        <dbReference type="ARBA" id="ARBA00022833"/>
    </source>
</evidence>
<dbReference type="SUPFAM" id="SSF57783">
    <property type="entry name" value="Zinc beta-ribbon"/>
    <property type="match status" value="1"/>
</dbReference>
<dbReference type="Gene3D" id="3.90.580.10">
    <property type="entry name" value="Zinc finger, CHC2-type domain"/>
    <property type="match status" value="1"/>
</dbReference>
<dbReference type="InterPro" id="IPR027417">
    <property type="entry name" value="P-loop_NTPase"/>
</dbReference>
<dbReference type="InterPro" id="IPR050219">
    <property type="entry name" value="DnaG_primase"/>
</dbReference>
<evidence type="ECO:0000256" key="1">
    <source>
        <dbReference type="ARBA" id="ARBA00022723"/>
    </source>
</evidence>
<reference evidence="6 7" key="1">
    <citation type="submission" date="2023-12" db="EMBL/GenBank/DDBJ databases">
        <title>the genome sequence of Hyalangium sp. s54d21.</title>
        <authorList>
            <person name="Zhang X."/>
        </authorList>
    </citation>
    <scope>NUCLEOTIDE SEQUENCE [LARGE SCALE GENOMIC DNA]</scope>
    <source>
        <strain evidence="7">s54d21</strain>
    </source>
</reference>
<feature type="region of interest" description="Disordered" evidence="4">
    <location>
        <begin position="614"/>
        <end position="633"/>
    </location>
</feature>
<dbReference type="SMART" id="SM00400">
    <property type="entry name" value="ZnF_CHCC"/>
    <property type="match status" value="1"/>
</dbReference>
<feature type="compositionally biased region" description="Acidic residues" evidence="4">
    <location>
        <begin position="618"/>
        <end position="633"/>
    </location>
</feature>
<proteinExistence type="predicted"/>
<dbReference type="RefSeq" id="WP_321548549.1">
    <property type="nucleotide sequence ID" value="NZ_JAXIVS010000009.1"/>
</dbReference>
<dbReference type="CDD" id="cd00188">
    <property type="entry name" value="TOPRIM"/>
    <property type="match status" value="1"/>
</dbReference>
<protein>
    <submittedName>
        <fullName evidence="6">AAA family ATPase</fullName>
    </submittedName>
</protein>
<evidence type="ECO:0000256" key="2">
    <source>
        <dbReference type="ARBA" id="ARBA00022771"/>
    </source>
</evidence>
<sequence length="699" mass="75530">MPRVHQSAATGSPLLSRLIEAIQSAWTPERYLKVPPGRHLRQDKAGNILTLCPFHPDESPSFSFNVKKGTFNCFGCGEQGGLIKFAQLITRKPDRVDALLALADAWSVPLPAALHERAKRSQVGERSSKAPLQRPSPKAAGPMPGAGEQALPEKEAGRPSARERWAQCAPLSEDAAVLAYVRTRGLYSAEAEAEARATTGRRPDLAVCLRSFDGTVQDVQFRVIGEVAHDRRFYRCGCLPRDVGPLIFGQVRPQEELVATEGMTDFLAALSAFAIPPGSVIGIPGAQCAREAVEALVAHAPKNLRSVVLAFDGDPAGEAAVAEVTPLLTEAGYTVKRLRPPSPYKDLAEWAAALLQAGEDAPAAWRSALSSAPRRRPWLVSAPDFVAEAPRTVRFLIDRVLPVGALAVVQGSPGVGKTWLTLNFAFQVISQNKRVLLIEQEGSPSALANRLELVGAVSPLLSVAHAQPIRLDEPVWVERIAQKCQQDEVALLILDPLADLHSGDENSSQDMARLTGALKDIRRVAPSCSVLLLHHTVKGSWGAGEGRREHSRGSSVLVGAADVQMSLTQRGTCSGTDRPVRFRFELVKARDFQAPPPLDFILTVRGGRCEIEWRPVDPDGEEGNQAETEEELDERTLAKIPLDTSETTITVEELRGRLGTGKARTQEAVARLVAAGKVVRVPNRGLRRASPPHPVEEGS</sequence>
<dbReference type="PANTHER" id="PTHR30313">
    <property type="entry name" value="DNA PRIMASE"/>
    <property type="match status" value="1"/>
</dbReference>
<feature type="domain" description="Zinc finger CHC2-type" evidence="5">
    <location>
        <begin position="48"/>
        <end position="103"/>
    </location>
</feature>
<evidence type="ECO:0000313" key="6">
    <source>
        <dbReference type="EMBL" id="MDY7229829.1"/>
    </source>
</evidence>